<dbReference type="SUPFAM" id="SSF46785">
    <property type="entry name" value="Winged helix' DNA-binding domain"/>
    <property type="match status" value="1"/>
</dbReference>
<dbReference type="GO" id="GO:0003677">
    <property type="term" value="F:DNA binding"/>
    <property type="evidence" value="ECO:0007669"/>
    <property type="project" value="UniProtKB-KW"/>
</dbReference>
<evidence type="ECO:0000259" key="7">
    <source>
        <dbReference type="SMART" id="SM00903"/>
    </source>
</evidence>
<feature type="domain" description="GntR C-terminal" evidence="6">
    <location>
        <begin position="242"/>
        <end position="375"/>
    </location>
</feature>
<dbReference type="EC" id="1.5.1.36" evidence="8"/>
<comment type="similarity">
    <text evidence="1">Belongs to the non-flavoprotein flavin reductase family.</text>
</comment>
<keyword evidence="5" id="KW-0804">Transcription</keyword>
<dbReference type="RefSeq" id="WP_115360777.1">
    <property type="nucleotide sequence ID" value="NZ_CP038012.1"/>
</dbReference>
<feature type="domain" description="Flavin reductase like" evidence="7">
    <location>
        <begin position="23"/>
        <end position="165"/>
    </location>
</feature>
<dbReference type="GO" id="GO:0004497">
    <property type="term" value="F:monooxygenase activity"/>
    <property type="evidence" value="ECO:0007669"/>
    <property type="project" value="UniProtKB-KW"/>
</dbReference>
<dbReference type="InterPro" id="IPR050268">
    <property type="entry name" value="NADH-dep_flavin_reductase"/>
</dbReference>
<dbReference type="InterPro" id="IPR002563">
    <property type="entry name" value="Flavin_Rdtase-like_dom"/>
</dbReference>
<dbReference type="Pfam" id="PF01613">
    <property type="entry name" value="Flavin_Reduct"/>
    <property type="match status" value="1"/>
</dbReference>
<organism evidence="8 9">
    <name type="scientific">Sporosarcina pasteurii</name>
    <name type="common">Bacillus pasteurii</name>
    <dbReference type="NCBI Taxonomy" id="1474"/>
    <lineage>
        <taxon>Bacteria</taxon>
        <taxon>Bacillati</taxon>
        <taxon>Bacillota</taxon>
        <taxon>Bacilli</taxon>
        <taxon>Bacillales</taxon>
        <taxon>Caryophanaceae</taxon>
        <taxon>Sporosarcina</taxon>
    </lineage>
</organism>
<evidence type="ECO:0000313" key="9">
    <source>
        <dbReference type="Proteomes" id="UP000254519"/>
    </source>
</evidence>
<dbReference type="GO" id="GO:0036382">
    <property type="term" value="F:flavin reductase (NADH) activity"/>
    <property type="evidence" value="ECO:0007669"/>
    <property type="project" value="UniProtKB-EC"/>
</dbReference>
<keyword evidence="4" id="KW-0238">DNA-binding</keyword>
<dbReference type="GO" id="GO:0042602">
    <property type="term" value="F:riboflavin reductase (NADPH) activity"/>
    <property type="evidence" value="ECO:0007669"/>
    <property type="project" value="TreeGrafter"/>
</dbReference>
<evidence type="ECO:0000313" key="8">
    <source>
        <dbReference type="EMBL" id="SUJ03378.1"/>
    </source>
</evidence>
<evidence type="ECO:0000256" key="2">
    <source>
        <dbReference type="ARBA" id="ARBA00023002"/>
    </source>
</evidence>
<keyword evidence="9" id="KW-1185">Reference proteome</keyword>
<dbReference type="Proteomes" id="UP000254519">
    <property type="component" value="Unassembled WGS sequence"/>
</dbReference>
<accession>A0A380BMJ5</accession>
<dbReference type="SMART" id="SM00895">
    <property type="entry name" value="FCD"/>
    <property type="match status" value="1"/>
</dbReference>
<keyword evidence="8" id="KW-0503">Monooxygenase</keyword>
<dbReference type="Gene3D" id="1.20.120.530">
    <property type="entry name" value="GntR ligand-binding domain-like"/>
    <property type="match status" value="1"/>
</dbReference>
<reference evidence="8 9" key="1">
    <citation type="submission" date="2018-06" db="EMBL/GenBank/DDBJ databases">
        <authorList>
            <consortium name="Pathogen Informatics"/>
            <person name="Doyle S."/>
        </authorList>
    </citation>
    <scope>NUCLEOTIDE SEQUENCE [LARGE SCALE GENOMIC DNA]</scope>
    <source>
        <strain evidence="9">ATCC 11859 / DSM 33 / NCIB 8841 / NCTC 4822</strain>
    </source>
</reference>
<dbReference type="SUPFAM" id="SSF50475">
    <property type="entry name" value="FMN-binding split barrel"/>
    <property type="match status" value="1"/>
</dbReference>
<sequence>MGTEISEKGKLERVDNLVFRDVIGHFTSGVTVITTKHEGVNYGVTASAVSSLSVEPPMLLVCINQATGTCNAISQAKVFGVNILHEDQGDIALQFARPSSDKFKGIETVEGKLGEPILKDTLAHLECRVVQEVTGGTHSVFLAEVIHADSEERNPLTYYRGKFGRFISHNDEMVYLDLRSKVLKRDFQLMEPFNVANLTETLEVPRQVIYYALTKLEGEGLIKRSENGDFSVTPLSIEMLTEALETRCALEVAAIEKTVGNLSNEELSDFRSRVEETLADKEKGITDIDKYIEANISLHDYTIALTNNATLLDSYRRLTAEAVMSSALREAFKENSSTAREELNKLADDHLALLKAYEAGDKEAAKSIVKQHTEEAKNLGKYIISHAGGSI</sequence>
<evidence type="ECO:0000256" key="3">
    <source>
        <dbReference type="ARBA" id="ARBA00023015"/>
    </source>
</evidence>
<keyword evidence="3" id="KW-0805">Transcription regulation</keyword>
<dbReference type="PANTHER" id="PTHR30466:SF11">
    <property type="entry name" value="FLAVIN-DEPENDENT MONOOXYGENASE, REDUCTASE SUBUNIT HSAB"/>
    <property type="match status" value="1"/>
</dbReference>
<dbReference type="InterPro" id="IPR011711">
    <property type="entry name" value="GntR_C"/>
</dbReference>
<dbReference type="Pfam" id="PF07729">
    <property type="entry name" value="FCD"/>
    <property type="match status" value="1"/>
</dbReference>
<dbReference type="Gene3D" id="1.10.10.10">
    <property type="entry name" value="Winged helix-like DNA-binding domain superfamily/Winged helix DNA-binding domain"/>
    <property type="match status" value="1"/>
</dbReference>
<dbReference type="InterPro" id="IPR008920">
    <property type="entry name" value="TF_FadR/GntR_C"/>
</dbReference>
<dbReference type="InterPro" id="IPR036390">
    <property type="entry name" value="WH_DNA-bd_sf"/>
</dbReference>
<protein>
    <submittedName>
        <fullName evidence="8">Flavin-dependent monooxygenase, reductase subunit HsaB</fullName>
        <ecNumber evidence="8">1.5.1.36</ecNumber>
    </submittedName>
</protein>
<dbReference type="Gene3D" id="2.30.110.10">
    <property type="entry name" value="Electron Transport, Fmn-binding Protein, Chain A"/>
    <property type="match status" value="1"/>
</dbReference>
<evidence type="ECO:0000256" key="4">
    <source>
        <dbReference type="ARBA" id="ARBA00023125"/>
    </source>
</evidence>
<dbReference type="InterPro" id="IPR012349">
    <property type="entry name" value="Split_barrel_FMN-bd"/>
</dbReference>
<dbReference type="AlphaFoldDB" id="A0A380BMJ5"/>
<dbReference type="InterPro" id="IPR036388">
    <property type="entry name" value="WH-like_DNA-bd_sf"/>
</dbReference>
<dbReference type="SUPFAM" id="SSF48008">
    <property type="entry name" value="GntR ligand-binding domain-like"/>
    <property type="match status" value="1"/>
</dbReference>
<evidence type="ECO:0000256" key="1">
    <source>
        <dbReference type="ARBA" id="ARBA00008898"/>
    </source>
</evidence>
<evidence type="ECO:0000259" key="6">
    <source>
        <dbReference type="SMART" id="SM00895"/>
    </source>
</evidence>
<evidence type="ECO:0000256" key="5">
    <source>
        <dbReference type="ARBA" id="ARBA00023163"/>
    </source>
</evidence>
<name>A0A380BMJ5_SPOPA</name>
<dbReference type="GO" id="GO:0010181">
    <property type="term" value="F:FMN binding"/>
    <property type="evidence" value="ECO:0007669"/>
    <property type="project" value="InterPro"/>
</dbReference>
<dbReference type="EMBL" id="UGYZ01000002">
    <property type="protein sequence ID" value="SUJ03378.1"/>
    <property type="molecule type" value="Genomic_DNA"/>
</dbReference>
<keyword evidence="2 8" id="KW-0560">Oxidoreductase</keyword>
<dbReference type="PANTHER" id="PTHR30466">
    <property type="entry name" value="FLAVIN REDUCTASE"/>
    <property type="match status" value="1"/>
</dbReference>
<dbReference type="SMART" id="SM00903">
    <property type="entry name" value="Flavin_Reduct"/>
    <property type="match status" value="1"/>
</dbReference>
<gene>
    <name evidence="8" type="primary">hsaB_2</name>
    <name evidence="8" type="ORF">NCTC4822_01409</name>
</gene>
<proteinExistence type="inferred from homology"/>
<dbReference type="OrthoDB" id="9792858at2"/>